<dbReference type="STRING" id="333673.A0A3M0KP18"/>
<evidence type="ECO:0000259" key="1">
    <source>
        <dbReference type="Pfam" id="PF00078"/>
    </source>
</evidence>
<keyword evidence="3" id="KW-1185">Reference proteome</keyword>
<dbReference type="PANTHER" id="PTHR33332">
    <property type="entry name" value="REVERSE TRANSCRIPTASE DOMAIN-CONTAINING PROTEIN"/>
    <property type="match status" value="1"/>
</dbReference>
<gene>
    <name evidence="2" type="ORF">DUI87_07151</name>
</gene>
<protein>
    <recommendedName>
        <fullName evidence="1">Reverse transcriptase domain-containing protein</fullName>
    </recommendedName>
</protein>
<proteinExistence type="predicted"/>
<name>A0A3M0KP18_HIRRU</name>
<dbReference type="Pfam" id="PF00078">
    <property type="entry name" value="RVT_1"/>
    <property type="match status" value="1"/>
</dbReference>
<dbReference type="Proteomes" id="UP000269221">
    <property type="component" value="Unassembled WGS sequence"/>
</dbReference>
<organism evidence="2 3">
    <name type="scientific">Hirundo rustica rustica</name>
    <dbReference type="NCBI Taxonomy" id="333673"/>
    <lineage>
        <taxon>Eukaryota</taxon>
        <taxon>Metazoa</taxon>
        <taxon>Chordata</taxon>
        <taxon>Craniata</taxon>
        <taxon>Vertebrata</taxon>
        <taxon>Euteleostomi</taxon>
        <taxon>Archelosauria</taxon>
        <taxon>Archosauria</taxon>
        <taxon>Dinosauria</taxon>
        <taxon>Saurischia</taxon>
        <taxon>Theropoda</taxon>
        <taxon>Coelurosauria</taxon>
        <taxon>Aves</taxon>
        <taxon>Neognathae</taxon>
        <taxon>Neoaves</taxon>
        <taxon>Telluraves</taxon>
        <taxon>Australaves</taxon>
        <taxon>Passeriformes</taxon>
        <taxon>Sylvioidea</taxon>
        <taxon>Hirundinidae</taxon>
        <taxon>Hirundo</taxon>
    </lineage>
</organism>
<dbReference type="EMBL" id="QRBI01000104">
    <property type="protein sequence ID" value="RMC14972.1"/>
    <property type="molecule type" value="Genomic_DNA"/>
</dbReference>
<evidence type="ECO:0000313" key="3">
    <source>
        <dbReference type="Proteomes" id="UP000269221"/>
    </source>
</evidence>
<sequence length="159" mass="17499">MSRQLARTRLDSNPERQRLSNGNELSAAFESKVLNVAVTHLIDQGKPVDVVFLDSSKSFDTVSQRILLDSTQLGKHIMGWVSNWLMGEAQRVVVNEVTSDWQPVTPGVLQGFILGSVLFNIFTNDLGPGVQGTLSEFADDTNWEELLTSQRQGGPAETP</sequence>
<dbReference type="AlphaFoldDB" id="A0A3M0KP18"/>
<evidence type="ECO:0000313" key="2">
    <source>
        <dbReference type="EMBL" id="RMC14972.1"/>
    </source>
</evidence>
<dbReference type="InterPro" id="IPR000477">
    <property type="entry name" value="RT_dom"/>
</dbReference>
<accession>A0A3M0KP18</accession>
<dbReference type="OrthoDB" id="416454at2759"/>
<reference evidence="2 3" key="1">
    <citation type="submission" date="2018-07" db="EMBL/GenBank/DDBJ databases">
        <title>A high quality draft genome assembly of the barn swallow (H. rustica rustica).</title>
        <authorList>
            <person name="Formenti G."/>
            <person name="Chiara M."/>
            <person name="Poveda L."/>
            <person name="Francoijs K.-J."/>
            <person name="Bonisoli-Alquati A."/>
            <person name="Canova L."/>
            <person name="Gianfranceschi L."/>
            <person name="Horner D.S."/>
            <person name="Saino N."/>
        </authorList>
    </citation>
    <scope>NUCLEOTIDE SEQUENCE [LARGE SCALE GENOMIC DNA]</scope>
    <source>
        <strain evidence="2">Chelidonia</strain>
        <tissue evidence="2">Blood</tissue>
    </source>
</reference>
<feature type="domain" description="Reverse transcriptase" evidence="1">
    <location>
        <begin position="38"/>
        <end position="141"/>
    </location>
</feature>
<comment type="caution">
    <text evidence="2">The sequence shown here is derived from an EMBL/GenBank/DDBJ whole genome shotgun (WGS) entry which is preliminary data.</text>
</comment>